<keyword evidence="2" id="KW-1003">Cell membrane</keyword>
<feature type="transmembrane region" description="Helical" evidence="6">
    <location>
        <begin position="111"/>
        <end position="134"/>
    </location>
</feature>
<dbReference type="HOGENOM" id="CLU_033541_6_0_2"/>
<reference evidence="7 8" key="1">
    <citation type="journal article" date="2011" name="J. Bacteriol.">
        <title>Complete genome sequence of 'Vulcanisaeta moutnovskia' strain 768-28, a novel member of the hyperthermophilic crenarchaeal genus vulcanisaeta.</title>
        <authorList>
            <person name="Gumerov V.M."/>
            <person name="Mardanov A.V."/>
            <person name="Beletsky A.V."/>
            <person name="Prokofeva M.I."/>
            <person name="Bonch-Osmolovskaya E.A."/>
            <person name="Ravin N.V."/>
            <person name="Skryabin K.G."/>
        </authorList>
    </citation>
    <scope>NUCLEOTIDE SEQUENCE [LARGE SCALE GENOMIC DNA]</scope>
    <source>
        <strain evidence="7 8">768-28</strain>
    </source>
</reference>
<evidence type="ECO:0000256" key="3">
    <source>
        <dbReference type="ARBA" id="ARBA00022692"/>
    </source>
</evidence>
<feature type="transmembrane region" description="Helical" evidence="6">
    <location>
        <begin position="83"/>
        <end position="104"/>
    </location>
</feature>
<feature type="transmembrane region" description="Helical" evidence="6">
    <location>
        <begin position="363"/>
        <end position="380"/>
    </location>
</feature>
<name>F0QWF1_VULM7</name>
<dbReference type="Pfam" id="PF03601">
    <property type="entry name" value="Cons_hypoth698"/>
    <property type="match status" value="1"/>
</dbReference>
<feature type="transmembrane region" description="Helical" evidence="6">
    <location>
        <begin position="438"/>
        <end position="456"/>
    </location>
</feature>
<feature type="transmembrane region" description="Helical" evidence="6">
    <location>
        <begin position="146"/>
        <end position="168"/>
    </location>
</feature>
<feature type="transmembrane region" description="Helical" evidence="6">
    <location>
        <begin position="325"/>
        <end position="343"/>
    </location>
</feature>
<keyword evidence="5 6" id="KW-0472">Membrane</keyword>
<dbReference type="Proteomes" id="UP000007485">
    <property type="component" value="Chromosome"/>
</dbReference>
<protein>
    <submittedName>
        <fullName evidence="7">Cons_hypoth698 domain containing protein</fullName>
    </submittedName>
</protein>
<evidence type="ECO:0000256" key="5">
    <source>
        <dbReference type="ARBA" id="ARBA00023136"/>
    </source>
</evidence>
<keyword evidence="4 6" id="KW-1133">Transmembrane helix</keyword>
<evidence type="ECO:0000313" key="8">
    <source>
        <dbReference type="Proteomes" id="UP000007485"/>
    </source>
</evidence>
<dbReference type="AlphaFoldDB" id="F0QWF1"/>
<comment type="subcellular location">
    <subcellularLocation>
        <location evidence="1">Cell membrane</location>
        <topology evidence="1">Multi-pass membrane protein</topology>
    </subcellularLocation>
</comment>
<feature type="transmembrane region" description="Helical" evidence="6">
    <location>
        <begin position="280"/>
        <end position="305"/>
    </location>
</feature>
<dbReference type="PANTHER" id="PTHR30106:SF1">
    <property type="entry name" value="UPF0324 MEMBRANE PROTEIN FN0533"/>
    <property type="match status" value="1"/>
</dbReference>
<feature type="transmembrane region" description="Helical" evidence="6">
    <location>
        <begin position="401"/>
        <end position="426"/>
    </location>
</feature>
<keyword evidence="8" id="KW-1185">Reference proteome</keyword>
<feature type="transmembrane region" description="Helical" evidence="6">
    <location>
        <begin position="189"/>
        <end position="209"/>
    </location>
</feature>
<dbReference type="eggNOG" id="arCOG03874">
    <property type="taxonomic scope" value="Archaea"/>
</dbReference>
<evidence type="ECO:0000256" key="4">
    <source>
        <dbReference type="ARBA" id="ARBA00022989"/>
    </source>
</evidence>
<sequence>MPINMATQAAAKIDWSSLWKKEDWWALWIGLLIFLLSLPGYYGIYLLGWVPRVSAPWLNPSKSIVVVGQALTMTKAYLGLNPLLSVILLYLFLLAILTFAAWSMGHNVKRFMASFTIMFILTFGFWWLFGYAYFNATPDQYAKLHITWSIPVGADGILIYLLLIGLFISNVIFYKKLPAVLETGARTEWYIKTAIVLLGALIGASSLRYITLAVGLVERSLIAIVAAYLIYWPISYLVSHKVFKLDNKWAATLASGVSICGVSAAIATAAAIGAPSIVPATIASIIVLFAAVELVVLPFAAATFLKWAPYAAGAWMGLSVKTDGAAAASGALTDALISAQPGLAAYKTWVLTTAVMNKVFIDIWIGLWAFILAVIWVTKVERRPGERVPMIQIWFRFPKFVLGYLATWLILWGVGFAVGAAVSWKFMTGGITPQTELFRYFFFALTFMSIGLTTRFKTLAEIKAGRMIAAYVVSLTIIILIALGLSIAFFAGLPPPK</sequence>
<evidence type="ECO:0000256" key="1">
    <source>
        <dbReference type="ARBA" id="ARBA00004651"/>
    </source>
</evidence>
<organism evidence="7 8">
    <name type="scientific">Vulcanisaeta moutnovskia (strain 768-28)</name>
    <dbReference type="NCBI Taxonomy" id="985053"/>
    <lineage>
        <taxon>Archaea</taxon>
        <taxon>Thermoproteota</taxon>
        <taxon>Thermoprotei</taxon>
        <taxon>Thermoproteales</taxon>
        <taxon>Thermoproteaceae</taxon>
        <taxon>Vulcanisaeta</taxon>
    </lineage>
</organism>
<feature type="transmembrane region" description="Helical" evidence="6">
    <location>
        <begin position="25"/>
        <end position="50"/>
    </location>
</feature>
<dbReference type="GO" id="GO:0005886">
    <property type="term" value="C:plasma membrane"/>
    <property type="evidence" value="ECO:0007669"/>
    <property type="project" value="UniProtKB-SubCell"/>
</dbReference>
<feature type="transmembrane region" description="Helical" evidence="6">
    <location>
        <begin position="468"/>
        <end position="491"/>
    </location>
</feature>
<feature type="transmembrane region" description="Helical" evidence="6">
    <location>
        <begin position="221"/>
        <end position="238"/>
    </location>
</feature>
<keyword evidence="3 6" id="KW-0812">Transmembrane</keyword>
<accession>F0QWF1</accession>
<dbReference type="EMBL" id="CP002529">
    <property type="protein sequence ID" value="ADY00999.1"/>
    <property type="molecule type" value="Genomic_DNA"/>
</dbReference>
<gene>
    <name evidence="7" type="ordered locus">VMUT_0788</name>
</gene>
<dbReference type="STRING" id="985053.VMUT_0788"/>
<feature type="transmembrane region" description="Helical" evidence="6">
    <location>
        <begin position="250"/>
        <end position="274"/>
    </location>
</feature>
<evidence type="ECO:0000256" key="2">
    <source>
        <dbReference type="ARBA" id="ARBA00022475"/>
    </source>
</evidence>
<evidence type="ECO:0000256" key="6">
    <source>
        <dbReference type="SAM" id="Phobius"/>
    </source>
</evidence>
<dbReference type="PANTHER" id="PTHR30106">
    <property type="entry name" value="INNER MEMBRANE PROTEIN YEIH-RELATED"/>
    <property type="match status" value="1"/>
</dbReference>
<dbReference type="KEGG" id="vmo:VMUT_0788"/>
<proteinExistence type="predicted"/>
<dbReference type="InterPro" id="IPR018383">
    <property type="entry name" value="UPF0324_pro"/>
</dbReference>
<evidence type="ECO:0000313" key="7">
    <source>
        <dbReference type="EMBL" id="ADY00999.1"/>
    </source>
</evidence>